<proteinExistence type="predicted"/>
<sequence>MPVEQIAPVVDREALLPGAQFIDAYSVTIGDNALDAREAATRMVEHGPRWIGTLMRLRNIVVTPFGLKTPAPGGSARGDRIGSFPVLSETPTRIVAGFDDSHLDFRIVVDVVDGAAGRRVIASTLVLTHNRLGRTYLAAIMPFHRLVVRAMLGRVAQ</sequence>
<organism evidence="1 2">
    <name type="scientific">Rhodopseudomonas pseudopalustris</name>
    <dbReference type="NCBI Taxonomy" id="1513892"/>
    <lineage>
        <taxon>Bacteria</taxon>
        <taxon>Pseudomonadati</taxon>
        <taxon>Pseudomonadota</taxon>
        <taxon>Alphaproteobacteria</taxon>
        <taxon>Hyphomicrobiales</taxon>
        <taxon>Nitrobacteraceae</taxon>
        <taxon>Rhodopseudomonas</taxon>
    </lineage>
</organism>
<dbReference type="EMBL" id="FODT01000001">
    <property type="protein sequence ID" value="SEO16150.1"/>
    <property type="molecule type" value="Genomic_DNA"/>
</dbReference>
<dbReference type="AlphaFoldDB" id="A0A1H8MFT1"/>
<accession>A0A1H8MFT1</accession>
<dbReference type="Pfam" id="PF11066">
    <property type="entry name" value="DUF2867"/>
    <property type="match status" value="1"/>
</dbReference>
<dbReference type="RefSeq" id="WP_092681480.1">
    <property type="nucleotide sequence ID" value="NZ_FODT01000001.1"/>
</dbReference>
<evidence type="ECO:0000313" key="1">
    <source>
        <dbReference type="EMBL" id="SEO16150.1"/>
    </source>
</evidence>
<protein>
    <recommendedName>
        <fullName evidence="3">DUF2867 domain-containing protein</fullName>
    </recommendedName>
</protein>
<evidence type="ECO:0008006" key="3">
    <source>
        <dbReference type="Google" id="ProtNLM"/>
    </source>
</evidence>
<dbReference type="InterPro" id="IPR021295">
    <property type="entry name" value="DUF2867"/>
</dbReference>
<gene>
    <name evidence="1" type="ORF">SAMN05444123_101502</name>
</gene>
<name>A0A1H8MFT1_9BRAD</name>
<reference evidence="2" key="1">
    <citation type="submission" date="2016-10" db="EMBL/GenBank/DDBJ databases">
        <authorList>
            <person name="Varghese N."/>
            <person name="Submissions S."/>
        </authorList>
    </citation>
    <scope>NUCLEOTIDE SEQUENCE [LARGE SCALE GENOMIC DNA]</scope>
    <source>
        <strain evidence="2">DSM 123</strain>
    </source>
</reference>
<dbReference type="OrthoDB" id="7058586at2"/>
<evidence type="ECO:0000313" key="2">
    <source>
        <dbReference type="Proteomes" id="UP000199615"/>
    </source>
</evidence>
<keyword evidence="2" id="KW-1185">Reference proteome</keyword>
<dbReference type="Proteomes" id="UP000199615">
    <property type="component" value="Unassembled WGS sequence"/>
</dbReference>